<dbReference type="GO" id="GO:0030246">
    <property type="term" value="F:carbohydrate binding"/>
    <property type="evidence" value="ECO:0007669"/>
    <property type="project" value="InterPro"/>
</dbReference>
<evidence type="ECO:0000313" key="2">
    <source>
        <dbReference type="Proteomes" id="UP000241868"/>
    </source>
</evidence>
<name>A0A2P7TXT6_9NEIS</name>
<dbReference type="Gene3D" id="2.70.98.10">
    <property type="match status" value="1"/>
</dbReference>
<accession>A0A2P7TXT6</accession>
<organism evidence="1 2">
    <name type="scientific">Neisseria iguanae</name>
    <dbReference type="NCBI Taxonomy" id="90242"/>
    <lineage>
        <taxon>Bacteria</taxon>
        <taxon>Pseudomonadati</taxon>
        <taxon>Pseudomonadota</taxon>
        <taxon>Betaproteobacteria</taxon>
        <taxon>Neisseriales</taxon>
        <taxon>Neisseriaceae</taxon>
        <taxon>Neisseria</taxon>
    </lineage>
</organism>
<reference evidence="1 2" key="1">
    <citation type="submission" date="2018-03" db="EMBL/GenBank/DDBJ databases">
        <title>Neisseria weixii sp. nov., isolated from the intestinal contents of Tibetan Plateau pika (Ochotona curzoniae) in Yushu, Qinghai Province, China.</title>
        <authorList>
            <person name="Gui Z."/>
        </authorList>
    </citation>
    <scope>NUCLEOTIDE SEQUENCE [LARGE SCALE GENOMIC DNA]</scope>
    <source>
        <strain evidence="1 2">ATCC 51483</strain>
    </source>
</reference>
<feature type="non-terminal residue" evidence="1">
    <location>
        <position position="86"/>
    </location>
</feature>
<dbReference type="Proteomes" id="UP000241868">
    <property type="component" value="Unassembled WGS sequence"/>
</dbReference>
<keyword evidence="2" id="KW-1185">Reference proteome</keyword>
<dbReference type="InterPro" id="IPR014718">
    <property type="entry name" value="GH-type_carb-bd"/>
</dbReference>
<dbReference type="AlphaFoldDB" id="A0A2P7TXT6"/>
<proteinExistence type="predicted"/>
<comment type="caution">
    <text evidence="1">The sequence shown here is derived from an EMBL/GenBank/DDBJ whole genome shotgun (WGS) entry which is preliminary data.</text>
</comment>
<evidence type="ECO:0000313" key="1">
    <source>
        <dbReference type="EMBL" id="PSJ79511.1"/>
    </source>
</evidence>
<gene>
    <name evidence="1" type="ORF">C7N83_11820</name>
</gene>
<dbReference type="EMBL" id="PXYY01000101">
    <property type="protein sequence ID" value="PSJ79511.1"/>
    <property type="molecule type" value="Genomic_DNA"/>
</dbReference>
<protein>
    <submittedName>
        <fullName evidence="1">Aldose 1-epimerase</fullName>
    </submittedName>
</protein>
<sequence>MFSFDLSDETIVLAHRDQRRAEIYTFGTLLNRYEIMQPDGTWFNTIKGHLSPQQCRQTMTDGFRSAKLSPFACRVRHGRYVFHGQN</sequence>